<gene>
    <name evidence="1" type="ORF">SOO65_03935</name>
</gene>
<sequence>MHSLGQKNSELTMKLDTEELTSTQVRLIKSVHALLAHVLASEEEGEYFDASAELMRKTAELIKHANFAVDHKEMAYGDQAVEFAVDFLNESMDEKNLNNIDN</sequence>
<dbReference type="KEGG" id="psti:SOO65_03935"/>
<keyword evidence="2" id="KW-1185">Reference proteome</keyword>
<organism evidence="1 2">
    <name type="scientific">Peredibacter starrii</name>
    <dbReference type="NCBI Taxonomy" id="28202"/>
    <lineage>
        <taxon>Bacteria</taxon>
        <taxon>Pseudomonadati</taxon>
        <taxon>Bdellovibrionota</taxon>
        <taxon>Bacteriovoracia</taxon>
        <taxon>Bacteriovoracales</taxon>
        <taxon>Bacteriovoracaceae</taxon>
        <taxon>Peredibacter</taxon>
    </lineage>
</organism>
<reference evidence="1 2" key="1">
    <citation type="submission" date="2023-11" db="EMBL/GenBank/DDBJ databases">
        <title>Peredibacter starrii A3.12.</title>
        <authorList>
            <person name="Mitchell R.J."/>
        </authorList>
    </citation>
    <scope>NUCLEOTIDE SEQUENCE [LARGE SCALE GENOMIC DNA]</scope>
    <source>
        <strain evidence="1 2">A3.12</strain>
    </source>
</reference>
<dbReference type="AlphaFoldDB" id="A0AAX4HSK6"/>
<name>A0AAX4HSK6_9BACT</name>
<dbReference type="EMBL" id="CP139487">
    <property type="protein sequence ID" value="WPU65889.1"/>
    <property type="molecule type" value="Genomic_DNA"/>
</dbReference>
<proteinExistence type="predicted"/>
<accession>A0AAX4HSK6</accession>
<evidence type="ECO:0000313" key="2">
    <source>
        <dbReference type="Proteomes" id="UP001324634"/>
    </source>
</evidence>
<evidence type="ECO:0000313" key="1">
    <source>
        <dbReference type="EMBL" id="WPU65889.1"/>
    </source>
</evidence>
<dbReference type="RefSeq" id="WP_321397272.1">
    <property type="nucleotide sequence ID" value="NZ_CP139487.1"/>
</dbReference>
<dbReference type="Proteomes" id="UP001324634">
    <property type="component" value="Chromosome"/>
</dbReference>
<protein>
    <submittedName>
        <fullName evidence="1">Uncharacterized protein</fullName>
    </submittedName>
</protein>